<feature type="domain" description="N-acetyltransferase" evidence="3">
    <location>
        <begin position="8"/>
        <end position="174"/>
    </location>
</feature>
<evidence type="ECO:0000256" key="1">
    <source>
        <dbReference type="ARBA" id="ARBA00022679"/>
    </source>
</evidence>
<sequence length="174" mass="19927">MNPEEIEVTLREAIPTDAAQLLEFWRQEVLPCDFLVTDDFDAAISPHILAEEIATIYESDNNLLLLAFADQDLVGYLRIAAEQSYQRGHVGELGIIVSEKFRHQGLGQALMTAGLDWVVEESQLKRVELYVQKRNKVAQKLYEHFDFKTEGELPDSFRRKDGQLISTLLMARLF</sequence>
<dbReference type="Gene3D" id="3.40.630.30">
    <property type="match status" value="1"/>
</dbReference>
<comment type="caution">
    <text evidence="4">The sequence shown here is derived from an EMBL/GenBank/DDBJ whole genome shotgun (WGS) entry which is preliminary data.</text>
</comment>
<gene>
    <name evidence="4" type="ORF">FC15_GL001148</name>
</gene>
<accession>A0A0R1WFL3</accession>
<keyword evidence="2" id="KW-0012">Acyltransferase</keyword>
<dbReference type="PATRIC" id="fig|1423735.3.peg.1192"/>
<evidence type="ECO:0000256" key="2">
    <source>
        <dbReference type="ARBA" id="ARBA00023315"/>
    </source>
</evidence>
<keyword evidence="1" id="KW-0808">Transferase</keyword>
<dbReference type="CDD" id="cd04301">
    <property type="entry name" value="NAT_SF"/>
    <property type="match status" value="1"/>
</dbReference>
<dbReference type="InterPro" id="IPR000182">
    <property type="entry name" value="GNAT_dom"/>
</dbReference>
<dbReference type="GO" id="GO:0016747">
    <property type="term" value="F:acyltransferase activity, transferring groups other than amino-acyl groups"/>
    <property type="evidence" value="ECO:0007669"/>
    <property type="project" value="InterPro"/>
</dbReference>
<evidence type="ECO:0000259" key="3">
    <source>
        <dbReference type="PROSITE" id="PS51186"/>
    </source>
</evidence>
<dbReference type="PROSITE" id="PS51186">
    <property type="entry name" value="GNAT"/>
    <property type="match status" value="1"/>
</dbReference>
<keyword evidence="5" id="KW-1185">Reference proteome</keyword>
<dbReference type="SUPFAM" id="SSF55729">
    <property type="entry name" value="Acyl-CoA N-acyltransferases (Nat)"/>
    <property type="match status" value="1"/>
</dbReference>
<dbReference type="InterPro" id="IPR016181">
    <property type="entry name" value="Acyl_CoA_acyltransferase"/>
</dbReference>
<dbReference type="OrthoDB" id="948250at2"/>
<dbReference type="AlphaFoldDB" id="A0A0R1WFL3"/>
<dbReference type="STRING" id="1423735.FC15_GL001148"/>
<proteinExistence type="predicted"/>
<dbReference type="RefSeq" id="WP_057823222.1">
    <property type="nucleotide sequence ID" value="NZ_AZFX01000004.1"/>
</dbReference>
<name>A0A0R1WFL3_9LACO</name>
<organism evidence="4 5">
    <name type="scientific">Lapidilactobacillus concavus DSM 17758</name>
    <dbReference type="NCBI Taxonomy" id="1423735"/>
    <lineage>
        <taxon>Bacteria</taxon>
        <taxon>Bacillati</taxon>
        <taxon>Bacillota</taxon>
        <taxon>Bacilli</taxon>
        <taxon>Lactobacillales</taxon>
        <taxon>Lactobacillaceae</taxon>
        <taxon>Lapidilactobacillus</taxon>
    </lineage>
</organism>
<dbReference type="EMBL" id="AZFX01000004">
    <property type="protein sequence ID" value="KRM13686.1"/>
    <property type="molecule type" value="Genomic_DNA"/>
</dbReference>
<dbReference type="Proteomes" id="UP000051315">
    <property type="component" value="Unassembled WGS sequence"/>
</dbReference>
<evidence type="ECO:0000313" key="5">
    <source>
        <dbReference type="Proteomes" id="UP000051315"/>
    </source>
</evidence>
<dbReference type="PANTHER" id="PTHR43072:SF51">
    <property type="entry name" value="ABC SUPERFAMILY TRANSPORT PROTEIN"/>
    <property type="match status" value="1"/>
</dbReference>
<dbReference type="PANTHER" id="PTHR43072">
    <property type="entry name" value="N-ACETYLTRANSFERASE"/>
    <property type="match status" value="1"/>
</dbReference>
<evidence type="ECO:0000313" key="4">
    <source>
        <dbReference type="EMBL" id="KRM13686.1"/>
    </source>
</evidence>
<dbReference type="Pfam" id="PF00583">
    <property type="entry name" value="Acetyltransf_1"/>
    <property type="match status" value="1"/>
</dbReference>
<protein>
    <recommendedName>
        <fullName evidence="3">N-acetyltransferase domain-containing protein</fullName>
    </recommendedName>
</protein>
<reference evidence="4 5" key="1">
    <citation type="journal article" date="2015" name="Genome Announc.">
        <title>Expanding the biotechnology potential of lactobacilli through comparative genomics of 213 strains and associated genera.</title>
        <authorList>
            <person name="Sun Z."/>
            <person name="Harris H.M."/>
            <person name="McCann A."/>
            <person name="Guo C."/>
            <person name="Argimon S."/>
            <person name="Zhang W."/>
            <person name="Yang X."/>
            <person name="Jeffery I.B."/>
            <person name="Cooney J.C."/>
            <person name="Kagawa T.F."/>
            <person name="Liu W."/>
            <person name="Song Y."/>
            <person name="Salvetti E."/>
            <person name="Wrobel A."/>
            <person name="Rasinkangas P."/>
            <person name="Parkhill J."/>
            <person name="Rea M.C."/>
            <person name="O'Sullivan O."/>
            <person name="Ritari J."/>
            <person name="Douillard F.P."/>
            <person name="Paul Ross R."/>
            <person name="Yang R."/>
            <person name="Briner A.E."/>
            <person name="Felis G.E."/>
            <person name="de Vos W.M."/>
            <person name="Barrangou R."/>
            <person name="Klaenhammer T.R."/>
            <person name="Caufield P.W."/>
            <person name="Cui Y."/>
            <person name="Zhang H."/>
            <person name="O'Toole P.W."/>
        </authorList>
    </citation>
    <scope>NUCLEOTIDE SEQUENCE [LARGE SCALE GENOMIC DNA]</scope>
    <source>
        <strain evidence="4 5">DSM 17758</strain>
    </source>
</reference>